<evidence type="ECO:0000313" key="2">
    <source>
        <dbReference type="Proteomes" id="UP000031512"/>
    </source>
</evidence>
<dbReference type="eggNOG" id="ENOG502TN66">
    <property type="taxonomic scope" value="Eukaryota"/>
</dbReference>
<dbReference type="VEuPathDB" id="PiroplasmaDB:BEWA_001830"/>
<dbReference type="EMBL" id="CP001670">
    <property type="protein sequence ID" value="AFZ80776.1"/>
    <property type="molecule type" value="Genomic_DNA"/>
</dbReference>
<sequence length="148" mass="16097">MELHLKSGELLDLFKSFDSGNKGALNRADLSHIFANVLGNKQTDEEIQALMQHIAGKDIQGNDVEAIDFAMFKDLVNNTLKNQPIEAILRGPFKKISGGKGEVTIDELLDFAGKAGIESGSDAKVRLMARMPDGKANFEEFCKCVANG</sequence>
<dbReference type="STRING" id="1537102.L0B0I7"/>
<protein>
    <recommendedName>
        <fullName evidence="3">Calmodulin</fullName>
    </recommendedName>
</protein>
<dbReference type="RefSeq" id="XP_004830442.1">
    <property type="nucleotide sequence ID" value="XM_004830385.1"/>
</dbReference>
<evidence type="ECO:0000313" key="1">
    <source>
        <dbReference type="EMBL" id="AFZ80776.1"/>
    </source>
</evidence>
<dbReference type="SUPFAM" id="SSF47473">
    <property type="entry name" value="EF-hand"/>
    <property type="match status" value="1"/>
</dbReference>
<dbReference type="Gene3D" id="1.10.238.10">
    <property type="entry name" value="EF-hand"/>
    <property type="match status" value="1"/>
</dbReference>
<accession>L0B0I7</accession>
<dbReference type="OrthoDB" id="363630at2759"/>
<gene>
    <name evidence="1" type="ORF">BEWA_001830</name>
</gene>
<organism evidence="1 2">
    <name type="scientific">Theileria equi strain WA</name>
    <dbReference type="NCBI Taxonomy" id="1537102"/>
    <lineage>
        <taxon>Eukaryota</taxon>
        <taxon>Sar</taxon>
        <taxon>Alveolata</taxon>
        <taxon>Apicomplexa</taxon>
        <taxon>Aconoidasida</taxon>
        <taxon>Piroplasmida</taxon>
        <taxon>Theileriidae</taxon>
        <taxon>Theileria</taxon>
    </lineage>
</organism>
<evidence type="ECO:0008006" key="3">
    <source>
        <dbReference type="Google" id="ProtNLM"/>
    </source>
</evidence>
<dbReference type="GeneID" id="15805578"/>
<name>L0B0I7_THEEQ</name>
<reference evidence="1 2" key="1">
    <citation type="journal article" date="2012" name="BMC Genomics">
        <title>Comparative genomic analysis and phylogenetic position of Theileria equi.</title>
        <authorList>
            <person name="Kappmeyer L.S."/>
            <person name="Thiagarajan M."/>
            <person name="Herndon D.R."/>
            <person name="Ramsay J.D."/>
            <person name="Caler E."/>
            <person name="Djikeng A."/>
            <person name="Gillespie J.J."/>
            <person name="Lau A.O."/>
            <person name="Roalson E.H."/>
            <person name="Silva J.C."/>
            <person name="Silva M.G."/>
            <person name="Suarez C.E."/>
            <person name="Ueti M.W."/>
            <person name="Nene V.M."/>
            <person name="Mealey R.H."/>
            <person name="Knowles D.P."/>
            <person name="Brayton K.A."/>
        </authorList>
    </citation>
    <scope>NUCLEOTIDE SEQUENCE [LARGE SCALE GENOMIC DNA]</scope>
    <source>
        <strain evidence="1 2">WA</strain>
    </source>
</reference>
<dbReference type="InterPro" id="IPR011992">
    <property type="entry name" value="EF-hand-dom_pair"/>
</dbReference>
<keyword evidence="2" id="KW-1185">Reference proteome</keyword>
<dbReference type="AlphaFoldDB" id="L0B0I7"/>
<proteinExistence type="predicted"/>
<dbReference type="KEGG" id="beq:BEWA_001830"/>
<dbReference type="Proteomes" id="UP000031512">
    <property type="component" value="Chromosome 3"/>
</dbReference>